<comment type="caution">
    <text evidence="2">The sequence shown here is derived from an EMBL/GenBank/DDBJ whole genome shotgun (WGS) entry which is preliminary data.</text>
</comment>
<dbReference type="InterPro" id="IPR007111">
    <property type="entry name" value="NACHT_NTPase"/>
</dbReference>
<name>A0A2T1E4U2_9CYAN</name>
<feature type="domain" description="NACHT" evidence="1">
    <location>
        <begin position="184"/>
        <end position="320"/>
    </location>
</feature>
<dbReference type="SUPFAM" id="SSF52540">
    <property type="entry name" value="P-loop containing nucleoside triphosphate hydrolases"/>
    <property type="match status" value="1"/>
</dbReference>
<dbReference type="PROSITE" id="PS50837">
    <property type="entry name" value="NACHT"/>
    <property type="match status" value="1"/>
</dbReference>
<dbReference type="Gene3D" id="1.10.10.1770">
    <property type="entry name" value="Gun4-like"/>
    <property type="match status" value="1"/>
</dbReference>
<evidence type="ECO:0000313" key="2">
    <source>
        <dbReference type="EMBL" id="PSB27746.1"/>
    </source>
</evidence>
<dbReference type="Pfam" id="PF05729">
    <property type="entry name" value="NACHT"/>
    <property type="match status" value="1"/>
</dbReference>
<dbReference type="Proteomes" id="UP000239576">
    <property type="component" value="Unassembled WGS sequence"/>
</dbReference>
<dbReference type="RefSeq" id="WP_106257156.1">
    <property type="nucleotide sequence ID" value="NZ_CAWNSW010000089.1"/>
</dbReference>
<dbReference type="OrthoDB" id="135105at2"/>
<dbReference type="CDD" id="cd16383">
    <property type="entry name" value="GUN4"/>
    <property type="match status" value="1"/>
</dbReference>
<keyword evidence="3" id="KW-1185">Reference proteome</keyword>
<sequence length="760" mass="86800">MTEKKPEESSKQASIPDQLAELAVKILKPGGVGVGGAYGLWLLVSEHKAAEAIASALIGFCLSYAGNFLGEIHKGNQRRLQGAGKAIDTTIDHTIEQWFTRATRAEDAYLITQALDCRDYKPEGMGARDRIFIPQLQDVFVPLELDASAIAPGLQPRDRRTIEALQELKIWDFLKRANQQPAYRQLAIVAWGGFGKTTLLKHLAFMYGTKQHRQFKVPSLIPVLLPLRNYRSLFTQEKPPDLPSLIMQHHVTQLAEMNPRLQRLPANWFLEVLKNGDALVMMDGFDEIPESERPALSRWITTQMRRFDRSVFILTSRPTAYKEDFAEPLRTKIWVRPLKPSQQEAFVRQWYRCQERLDRGGRDTPEVEREATRNADNLLSQIRNVDRPELADLAKNPLLLNLLATYHRSDPGVELPRQRAELYQDICTLQLRKRPTARNIELSLAWEDRQNVLQAVALTMMQRTLKLIPEAELVPLVAQTLKTQGQSIAPEALLKQLIDVSELMVRQGLEGCEFAHLSFQEFLAAKQIKDLQQEGLLYPHLQAASTNGTDPWWRQTILLYAAQTDPTRLIQEAITQDANDLAYACYQETRRTLKPELQATLQALKPALQASRYATLEDLLKTQQWRNADKETLRLMLTTVGKDEGQYLDADDLKNFPCDDLRTLDQLWVKYSHGKWGFSVQKRIWQECGSPMDYNDDWERFGDRVGWRKDDDWVNYGDFTFNLDKSPVGEFPGCVVVGLRVWGGFSSLAQRLVNCSTSQS</sequence>
<dbReference type="EMBL" id="PVWK01000084">
    <property type="protein sequence ID" value="PSB27746.1"/>
    <property type="molecule type" value="Genomic_DNA"/>
</dbReference>
<dbReference type="InterPro" id="IPR008629">
    <property type="entry name" value="GUN4-like"/>
</dbReference>
<accession>A0A2T1E4U2</accession>
<dbReference type="Gene3D" id="3.40.50.300">
    <property type="entry name" value="P-loop containing nucleotide triphosphate hydrolases"/>
    <property type="match status" value="1"/>
</dbReference>
<organism evidence="2 3">
    <name type="scientific">Stenomitos frigidus ULC18</name>
    <dbReference type="NCBI Taxonomy" id="2107698"/>
    <lineage>
        <taxon>Bacteria</taxon>
        <taxon>Bacillati</taxon>
        <taxon>Cyanobacteriota</taxon>
        <taxon>Cyanophyceae</taxon>
        <taxon>Leptolyngbyales</taxon>
        <taxon>Leptolyngbyaceae</taxon>
        <taxon>Stenomitos</taxon>
    </lineage>
</organism>
<evidence type="ECO:0000259" key="1">
    <source>
        <dbReference type="PROSITE" id="PS50837"/>
    </source>
</evidence>
<gene>
    <name evidence="2" type="ORF">C7B82_15270</name>
</gene>
<dbReference type="GO" id="GO:0046906">
    <property type="term" value="F:tetrapyrrole binding"/>
    <property type="evidence" value="ECO:0007669"/>
    <property type="project" value="TreeGrafter"/>
</dbReference>
<dbReference type="Pfam" id="PF05419">
    <property type="entry name" value="GUN4"/>
    <property type="match status" value="1"/>
</dbReference>
<reference evidence="2 3" key="2">
    <citation type="submission" date="2018-03" db="EMBL/GenBank/DDBJ databases">
        <title>The ancient ancestry and fast evolution of plastids.</title>
        <authorList>
            <person name="Moore K.R."/>
            <person name="Magnabosco C."/>
            <person name="Momper L."/>
            <person name="Gold D.A."/>
            <person name="Bosak T."/>
            <person name="Fournier G.P."/>
        </authorList>
    </citation>
    <scope>NUCLEOTIDE SEQUENCE [LARGE SCALE GENOMIC DNA]</scope>
    <source>
        <strain evidence="2 3">ULC18</strain>
    </source>
</reference>
<dbReference type="SUPFAM" id="SSF140869">
    <property type="entry name" value="GUN4-like"/>
    <property type="match status" value="1"/>
</dbReference>
<reference evidence="3" key="1">
    <citation type="submission" date="2018-02" db="EMBL/GenBank/DDBJ databases">
        <authorList>
            <person name="Moore K."/>
            <person name="Momper L."/>
        </authorList>
    </citation>
    <scope>NUCLEOTIDE SEQUENCE [LARGE SCALE GENOMIC DNA]</scope>
    <source>
        <strain evidence="3">ULC18</strain>
    </source>
</reference>
<dbReference type="Gene3D" id="1.25.40.620">
    <property type="match status" value="1"/>
</dbReference>
<dbReference type="AlphaFoldDB" id="A0A2T1E4U2"/>
<dbReference type="PANTHER" id="PTHR34800">
    <property type="entry name" value="TETRAPYRROLE-BINDING PROTEIN, CHLOROPLASTIC"/>
    <property type="match status" value="1"/>
</dbReference>
<dbReference type="PANTHER" id="PTHR34800:SF1">
    <property type="entry name" value="TETRAPYRROLE-BINDING PROTEIN, CHLOROPLASTIC"/>
    <property type="match status" value="1"/>
</dbReference>
<dbReference type="InterPro" id="IPR037215">
    <property type="entry name" value="GUN4-like_sf"/>
</dbReference>
<dbReference type="InterPro" id="IPR027417">
    <property type="entry name" value="P-loop_NTPase"/>
</dbReference>
<proteinExistence type="predicted"/>
<evidence type="ECO:0000313" key="3">
    <source>
        <dbReference type="Proteomes" id="UP000239576"/>
    </source>
</evidence>
<protein>
    <submittedName>
        <fullName evidence="2">NTPase (NACHT family)</fullName>
    </submittedName>
</protein>